<proteinExistence type="predicted"/>
<evidence type="ECO:0000313" key="1">
    <source>
        <dbReference type="EMBL" id="KAJ8006679.1"/>
    </source>
</evidence>
<reference evidence="1" key="1">
    <citation type="submission" date="2021-05" db="EMBL/GenBank/DDBJ databases">
        <authorList>
            <person name="Pan Q."/>
            <person name="Jouanno E."/>
            <person name="Zahm M."/>
            <person name="Klopp C."/>
            <person name="Cabau C."/>
            <person name="Louis A."/>
            <person name="Berthelot C."/>
            <person name="Parey E."/>
            <person name="Roest Crollius H."/>
            <person name="Montfort J."/>
            <person name="Robinson-Rechavi M."/>
            <person name="Bouchez O."/>
            <person name="Lampietro C."/>
            <person name="Lopez Roques C."/>
            <person name="Donnadieu C."/>
            <person name="Postlethwait J."/>
            <person name="Bobe J."/>
            <person name="Dillon D."/>
            <person name="Chandos A."/>
            <person name="von Hippel F."/>
            <person name="Guiguen Y."/>
        </authorList>
    </citation>
    <scope>NUCLEOTIDE SEQUENCE</scope>
    <source>
        <strain evidence="1">YG-Jan2019</strain>
    </source>
</reference>
<sequence>MMSNEPNQNNHFPKRTRSYLVLFSLQRLFLAPVSPSYHKMEPNYFSGNNMTLHSLFQSEDKDYWEAFGHYTSDNLGTVTVSEHASVGGTYEGTESMGLLWSMKPVPVSPTGLRFRKMNVLTPMVIHISVYSGHITEGFNKLSPLVNVAIERWYLARGVRHQRR</sequence>
<protein>
    <submittedName>
        <fullName evidence="1">Uncharacterized protein</fullName>
    </submittedName>
</protein>
<accession>A0ACC2GSL2</accession>
<dbReference type="Proteomes" id="UP001157502">
    <property type="component" value="Chromosome 9"/>
</dbReference>
<name>A0ACC2GSL2_DALPE</name>
<gene>
    <name evidence="1" type="ORF">DPEC_G00109730</name>
</gene>
<evidence type="ECO:0000313" key="2">
    <source>
        <dbReference type="Proteomes" id="UP001157502"/>
    </source>
</evidence>
<keyword evidence="2" id="KW-1185">Reference proteome</keyword>
<organism evidence="1 2">
    <name type="scientific">Dallia pectoralis</name>
    <name type="common">Alaska blackfish</name>
    <dbReference type="NCBI Taxonomy" id="75939"/>
    <lineage>
        <taxon>Eukaryota</taxon>
        <taxon>Metazoa</taxon>
        <taxon>Chordata</taxon>
        <taxon>Craniata</taxon>
        <taxon>Vertebrata</taxon>
        <taxon>Euteleostomi</taxon>
        <taxon>Actinopterygii</taxon>
        <taxon>Neopterygii</taxon>
        <taxon>Teleostei</taxon>
        <taxon>Protacanthopterygii</taxon>
        <taxon>Esociformes</taxon>
        <taxon>Umbridae</taxon>
        <taxon>Dallia</taxon>
    </lineage>
</organism>
<comment type="caution">
    <text evidence="1">The sequence shown here is derived from an EMBL/GenBank/DDBJ whole genome shotgun (WGS) entry which is preliminary data.</text>
</comment>
<dbReference type="EMBL" id="CM055736">
    <property type="protein sequence ID" value="KAJ8006679.1"/>
    <property type="molecule type" value="Genomic_DNA"/>
</dbReference>